<dbReference type="SUPFAM" id="SSF47240">
    <property type="entry name" value="Ferritin-like"/>
    <property type="match status" value="1"/>
</dbReference>
<dbReference type="RefSeq" id="WP_145080686.1">
    <property type="nucleotide sequence ID" value="NZ_JBCFAR010000001.1"/>
</dbReference>
<dbReference type="InterPro" id="IPR012347">
    <property type="entry name" value="Ferritin-like"/>
</dbReference>
<gene>
    <name evidence="2" type="ORF">LY60_00982</name>
</gene>
<name>A0A562JHF6_9FIRM</name>
<keyword evidence="3" id="KW-1185">Reference proteome</keyword>
<dbReference type="Gene3D" id="1.20.5.420">
    <property type="entry name" value="Immunoglobulin FC, subunit C"/>
    <property type="match status" value="1"/>
</dbReference>
<sequence length="156" mass="18041">MYNPFYENQRGFGGMRGMFGMPPEADAALINDVIRAIILEVYAYNFYENLAELAPTDYERNVIKSIQNDEARHYHWFSMILQRLGGDLPEFPAGVIPSDFTEGLKIAIQDELNAASFYQNIAYNALDHQIQMHFMHASHDEQRHASWLQYIMTNMA</sequence>
<dbReference type="Gene3D" id="1.20.1260.10">
    <property type="match status" value="1"/>
</dbReference>
<protein>
    <submittedName>
        <fullName evidence="2">Rubrerythrin</fullName>
    </submittedName>
</protein>
<dbReference type="InterPro" id="IPR009078">
    <property type="entry name" value="Ferritin-like_SF"/>
</dbReference>
<organism evidence="2 3">
    <name type="scientific">Sedimentibacter saalensis</name>
    <dbReference type="NCBI Taxonomy" id="130788"/>
    <lineage>
        <taxon>Bacteria</taxon>
        <taxon>Bacillati</taxon>
        <taxon>Bacillota</taxon>
        <taxon>Tissierellia</taxon>
        <taxon>Sedimentibacter</taxon>
    </lineage>
</organism>
<dbReference type="GO" id="GO:0016491">
    <property type="term" value="F:oxidoreductase activity"/>
    <property type="evidence" value="ECO:0007669"/>
    <property type="project" value="InterPro"/>
</dbReference>
<dbReference type="AlphaFoldDB" id="A0A562JHF6"/>
<accession>A0A562JHF6</accession>
<dbReference type="GO" id="GO:0046872">
    <property type="term" value="F:metal ion binding"/>
    <property type="evidence" value="ECO:0007669"/>
    <property type="project" value="InterPro"/>
</dbReference>
<feature type="domain" description="Rubrerythrin diiron-binding" evidence="1">
    <location>
        <begin position="103"/>
        <end position="155"/>
    </location>
</feature>
<reference evidence="2 3" key="1">
    <citation type="submission" date="2019-07" db="EMBL/GenBank/DDBJ databases">
        <title>Genomic Encyclopedia of Type Strains, Phase I: the one thousand microbial genomes (KMG-I) project.</title>
        <authorList>
            <person name="Kyrpides N."/>
        </authorList>
    </citation>
    <scope>NUCLEOTIDE SEQUENCE [LARGE SCALE GENOMIC DNA]</scope>
    <source>
        <strain evidence="2 3">DSM 13558</strain>
    </source>
</reference>
<evidence type="ECO:0000259" key="1">
    <source>
        <dbReference type="Pfam" id="PF02915"/>
    </source>
</evidence>
<evidence type="ECO:0000313" key="3">
    <source>
        <dbReference type="Proteomes" id="UP000315343"/>
    </source>
</evidence>
<dbReference type="CDD" id="cd00657">
    <property type="entry name" value="Ferritin_like"/>
    <property type="match status" value="1"/>
</dbReference>
<comment type="caution">
    <text evidence="2">The sequence shown here is derived from an EMBL/GenBank/DDBJ whole genome shotgun (WGS) entry which is preliminary data.</text>
</comment>
<evidence type="ECO:0000313" key="2">
    <source>
        <dbReference type="EMBL" id="TWH82677.1"/>
    </source>
</evidence>
<dbReference type="EMBL" id="VLKH01000002">
    <property type="protein sequence ID" value="TWH82677.1"/>
    <property type="molecule type" value="Genomic_DNA"/>
</dbReference>
<dbReference type="OrthoDB" id="573482at2"/>
<dbReference type="InterPro" id="IPR003251">
    <property type="entry name" value="Rr_diiron-bd_dom"/>
</dbReference>
<dbReference type="Pfam" id="PF02915">
    <property type="entry name" value="Rubrerythrin"/>
    <property type="match status" value="1"/>
</dbReference>
<proteinExistence type="predicted"/>
<dbReference type="Proteomes" id="UP000315343">
    <property type="component" value="Unassembled WGS sequence"/>
</dbReference>